<feature type="non-terminal residue" evidence="3">
    <location>
        <position position="467"/>
    </location>
</feature>
<dbReference type="Gene3D" id="3.30.710.10">
    <property type="entry name" value="Potassium Channel Kv1.1, Chain A"/>
    <property type="match status" value="1"/>
</dbReference>
<evidence type="ECO:0000313" key="3">
    <source>
        <dbReference type="EMBL" id="GBN31509.1"/>
    </source>
</evidence>
<dbReference type="InterPro" id="IPR011333">
    <property type="entry name" value="SKP1/BTB/POZ_sf"/>
</dbReference>
<dbReference type="SMART" id="SM00225">
    <property type="entry name" value="BTB"/>
    <property type="match status" value="1"/>
</dbReference>
<dbReference type="Proteomes" id="UP000499080">
    <property type="component" value="Unassembled WGS sequence"/>
</dbReference>
<dbReference type="Gene3D" id="1.25.40.420">
    <property type="match status" value="1"/>
</dbReference>
<evidence type="ECO:0000259" key="2">
    <source>
        <dbReference type="PROSITE" id="PS50144"/>
    </source>
</evidence>
<feature type="domain" description="BTB" evidence="1">
    <location>
        <begin position="312"/>
        <end position="379"/>
    </location>
</feature>
<dbReference type="InterPro" id="IPR000210">
    <property type="entry name" value="BTB/POZ_dom"/>
</dbReference>
<dbReference type="CDD" id="cd18186">
    <property type="entry name" value="BTB_POZ_ZBTB_KLHL-like"/>
    <property type="match status" value="1"/>
</dbReference>
<dbReference type="OrthoDB" id="684045at2759"/>
<dbReference type="InterPro" id="IPR008974">
    <property type="entry name" value="TRAF-like"/>
</dbReference>
<accession>A0A4Y2MYA0</accession>
<dbReference type="SUPFAM" id="SSF54695">
    <property type="entry name" value="POZ domain"/>
    <property type="match status" value="1"/>
</dbReference>
<protein>
    <submittedName>
        <fullName evidence="3">Speckle-type POZ protein</fullName>
    </submittedName>
</protein>
<feature type="domain" description="MATH" evidence="2">
    <location>
        <begin position="3"/>
        <end position="124"/>
    </location>
</feature>
<evidence type="ECO:0000259" key="1">
    <source>
        <dbReference type="PROSITE" id="PS50097"/>
    </source>
</evidence>
<proteinExistence type="predicted"/>
<dbReference type="PROSITE" id="PS50144">
    <property type="entry name" value="MATH"/>
    <property type="match status" value="1"/>
</dbReference>
<name>A0A4Y2MYA0_ARAVE</name>
<dbReference type="SUPFAM" id="SSF49599">
    <property type="entry name" value="TRAF domain-like"/>
    <property type="match status" value="1"/>
</dbReference>
<reference evidence="3 4" key="1">
    <citation type="journal article" date="2019" name="Sci. Rep.">
        <title>Orb-weaving spider Araneus ventricosus genome elucidates the spidroin gene catalogue.</title>
        <authorList>
            <person name="Kono N."/>
            <person name="Nakamura H."/>
            <person name="Ohtoshi R."/>
            <person name="Moran D.A.P."/>
            <person name="Shinohara A."/>
            <person name="Yoshida Y."/>
            <person name="Fujiwara M."/>
            <person name="Mori M."/>
            <person name="Tomita M."/>
            <person name="Arakawa K."/>
        </authorList>
    </citation>
    <scope>NUCLEOTIDE SEQUENCE [LARGE SCALE GENOMIC DNA]</scope>
</reference>
<organism evidence="3 4">
    <name type="scientific">Araneus ventricosus</name>
    <name type="common">Orbweaver spider</name>
    <name type="synonym">Epeira ventricosa</name>
    <dbReference type="NCBI Taxonomy" id="182803"/>
    <lineage>
        <taxon>Eukaryota</taxon>
        <taxon>Metazoa</taxon>
        <taxon>Ecdysozoa</taxon>
        <taxon>Arthropoda</taxon>
        <taxon>Chelicerata</taxon>
        <taxon>Arachnida</taxon>
        <taxon>Araneae</taxon>
        <taxon>Araneomorphae</taxon>
        <taxon>Entelegynae</taxon>
        <taxon>Araneoidea</taxon>
        <taxon>Araneidae</taxon>
        <taxon>Araneus</taxon>
    </lineage>
</organism>
<keyword evidence="4" id="KW-1185">Reference proteome</keyword>
<dbReference type="InterPro" id="IPR002083">
    <property type="entry name" value="MATH/TRAF_dom"/>
</dbReference>
<dbReference type="PANTHER" id="PTHR24413">
    <property type="entry name" value="SPECKLE-TYPE POZ PROTEIN"/>
    <property type="match status" value="1"/>
</dbReference>
<dbReference type="Gene3D" id="2.60.210.10">
    <property type="entry name" value="Apoptosis, Tumor Necrosis Factor Receptor Associated Protein 2, Chain A"/>
    <property type="match status" value="1"/>
</dbReference>
<dbReference type="EMBL" id="BGPR01008089">
    <property type="protein sequence ID" value="GBN31509.1"/>
    <property type="molecule type" value="Genomic_DNA"/>
</dbReference>
<sequence>MNEFIFTWRIENFSYSWHREGEVLGSPSFVADTLQNTAWSLKLFHSRNDFLSLYLIRGQDDGPRDFLFRCEFSCVTVNNLTLTSFSAVSPLGLRHEASFGRHEIFGHKEDLILPQDILTLRCRMWKREGDMDKYGQCFGRTRLEIERILSVGDMNPKISREKTILIHSKKENKILLSVNLFHGEDGLKIDLRRRDIMKKKVSTFKFSAVGRNRTPLNYIGSWLNMPVRVVWTMPFSSAENKASVTNKLKLTCEFMYSTGEEQKSVEKVRPCSFKFPEFPSNCILSCVPNGKLADCPSICKDLWDLYSKKILCDVELKTQSTSFSVHKTVLCARSPVFLAMFTGEMKEKTSKCVEIEDLENDTLEKFLAFLYTDSFEESQWKAVVELYYAADKYQVERLKFFCCSFFANNIDVSNVCDLLMLADRHSDSDLKSRIEYYIVTHHDCIFGSPTWKQFSDKQPLLALRAML</sequence>
<dbReference type="Pfam" id="PF00651">
    <property type="entry name" value="BTB"/>
    <property type="match status" value="1"/>
</dbReference>
<gene>
    <name evidence="3" type="primary">spop_130</name>
    <name evidence="3" type="ORF">AVEN_144911_1</name>
</gene>
<evidence type="ECO:0000313" key="4">
    <source>
        <dbReference type="Proteomes" id="UP000499080"/>
    </source>
</evidence>
<dbReference type="GO" id="GO:0030163">
    <property type="term" value="P:protein catabolic process"/>
    <property type="evidence" value="ECO:0007669"/>
    <property type="project" value="UniProtKB-ARBA"/>
</dbReference>
<dbReference type="AlphaFoldDB" id="A0A4Y2MYA0"/>
<dbReference type="PROSITE" id="PS50097">
    <property type="entry name" value="BTB"/>
    <property type="match status" value="1"/>
</dbReference>
<comment type="caution">
    <text evidence="3">The sequence shown here is derived from an EMBL/GenBank/DDBJ whole genome shotgun (WGS) entry which is preliminary data.</text>
</comment>